<evidence type="ECO:0000256" key="4">
    <source>
        <dbReference type="ARBA" id="ARBA00023015"/>
    </source>
</evidence>
<dbReference type="Gene3D" id="3.30.1490.190">
    <property type="match status" value="1"/>
</dbReference>
<dbReference type="InterPro" id="IPR043135">
    <property type="entry name" value="Fur_C"/>
</dbReference>
<dbReference type="CDD" id="cd07153">
    <property type="entry name" value="Fur_like"/>
    <property type="match status" value="1"/>
</dbReference>
<keyword evidence="4" id="KW-0805">Transcription regulation</keyword>
<dbReference type="InterPro" id="IPR002481">
    <property type="entry name" value="FUR"/>
</dbReference>
<evidence type="ECO:0000313" key="9">
    <source>
        <dbReference type="EMBL" id="EMG35903.1"/>
    </source>
</evidence>
<accession>M5Q0R3</accession>
<dbReference type="OrthoDB" id="8659436at2"/>
<comment type="cofactor">
    <cofactor evidence="8">
        <name>Mn(2+)</name>
        <dbReference type="ChEBI" id="CHEBI:29035"/>
    </cofactor>
    <cofactor evidence="8">
        <name>Fe(2+)</name>
        <dbReference type="ChEBI" id="CHEBI:29033"/>
    </cofactor>
    <text evidence="8">Binds 1 Mn(2+) or Fe(2+) ion per subunit.</text>
</comment>
<keyword evidence="3 7" id="KW-0862">Zinc</keyword>
<gene>
    <name evidence="9" type="ORF">PCS_03387</name>
</gene>
<protein>
    <submittedName>
        <fullName evidence="9">Fe2+/Zn2+ uptake regulation protein</fullName>
    </submittedName>
</protein>
<comment type="similarity">
    <text evidence="1">Belongs to the Fur family.</text>
</comment>
<reference evidence="9 10" key="1">
    <citation type="journal article" date="2013" name="Genome Announc.">
        <title>Draft Genome Sequence for Desulfovibrio africanus Strain PCS.</title>
        <authorList>
            <person name="Brown S.D."/>
            <person name="Utturkar S.M."/>
            <person name="Arkin A.P."/>
            <person name="Deutschbauer A.M."/>
            <person name="Elias D.A."/>
            <person name="Hazen T.C."/>
            <person name="Chakraborty R."/>
        </authorList>
    </citation>
    <scope>NUCLEOTIDE SEQUENCE [LARGE SCALE GENOMIC DNA]</scope>
    <source>
        <strain evidence="9 10">PCS</strain>
    </source>
</reference>
<evidence type="ECO:0000256" key="3">
    <source>
        <dbReference type="ARBA" id="ARBA00022833"/>
    </source>
</evidence>
<dbReference type="AlphaFoldDB" id="M5Q0R3"/>
<dbReference type="PATRIC" id="fig|1262666.3.peg.3441"/>
<dbReference type="Proteomes" id="UP000011922">
    <property type="component" value="Unassembled WGS sequence"/>
</dbReference>
<keyword evidence="2" id="KW-0678">Repressor</keyword>
<sequence length="157" mass="17713">MHMTEERDLFGRACREAGLKQTPQRMEVFREILAARDHPTVEALHGRIRERMPSLSLDTVYRTLAAFERCGLVCRVRCASGEARYDQAVRPHQHMACTVCGVVTDFSWPEYEAMDLPQCVSEWGQPSVVHLIVEGVCQTCAAGREEEAKENACVSED</sequence>
<dbReference type="SUPFAM" id="SSF46785">
    <property type="entry name" value="Winged helix' DNA-binding domain"/>
    <property type="match status" value="1"/>
</dbReference>
<keyword evidence="6" id="KW-0804">Transcription</keyword>
<comment type="caution">
    <text evidence="9">The sequence shown here is derived from an EMBL/GenBank/DDBJ whole genome shotgun (WGS) entry which is preliminary data.</text>
</comment>
<proteinExistence type="inferred from homology"/>
<comment type="cofactor">
    <cofactor evidence="7">
        <name>Zn(2+)</name>
        <dbReference type="ChEBI" id="CHEBI:29105"/>
    </cofactor>
    <text evidence="7">Binds 1 zinc ion per subunit.</text>
</comment>
<feature type="binding site" evidence="7">
    <location>
        <position position="100"/>
    </location>
    <ligand>
        <name>Zn(2+)</name>
        <dbReference type="ChEBI" id="CHEBI:29105"/>
    </ligand>
</feature>
<dbReference type="InterPro" id="IPR036390">
    <property type="entry name" value="WH_DNA-bd_sf"/>
</dbReference>
<dbReference type="EMBL" id="AOSV01000038">
    <property type="protein sequence ID" value="EMG35903.1"/>
    <property type="molecule type" value="Genomic_DNA"/>
</dbReference>
<dbReference type="GO" id="GO:0000976">
    <property type="term" value="F:transcription cis-regulatory region binding"/>
    <property type="evidence" value="ECO:0007669"/>
    <property type="project" value="TreeGrafter"/>
</dbReference>
<evidence type="ECO:0000256" key="6">
    <source>
        <dbReference type="ARBA" id="ARBA00023163"/>
    </source>
</evidence>
<dbReference type="Pfam" id="PF01475">
    <property type="entry name" value="FUR"/>
    <property type="match status" value="1"/>
</dbReference>
<dbReference type="PANTHER" id="PTHR33202:SF8">
    <property type="entry name" value="PEROXIDE-RESPONSIVE REPRESSOR PERR"/>
    <property type="match status" value="1"/>
</dbReference>
<evidence type="ECO:0000256" key="8">
    <source>
        <dbReference type="PIRSR" id="PIRSR602481-2"/>
    </source>
</evidence>
<dbReference type="GO" id="GO:0008270">
    <property type="term" value="F:zinc ion binding"/>
    <property type="evidence" value="ECO:0007669"/>
    <property type="project" value="TreeGrafter"/>
</dbReference>
<feature type="binding site" evidence="7">
    <location>
        <position position="137"/>
    </location>
    <ligand>
        <name>Zn(2+)</name>
        <dbReference type="ChEBI" id="CHEBI:29105"/>
    </ligand>
</feature>
<dbReference type="GO" id="GO:0003700">
    <property type="term" value="F:DNA-binding transcription factor activity"/>
    <property type="evidence" value="ECO:0007669"/>
    <property type="project" value="InterPro"/>
</dbReference>
<evidence type="ECO:0000313" key="10">
    <source>
        <dbReference type="Proteomes" id="UP000011922"/>
    </source>
</evidence>
<evidence type="ECO:0000256" key="1">
    <source>
        <dbReference type="ARBA" id="ARBA00007957"/>
    </source>
</evidence>
<dbReference type="GO" id="GO:1900376">
    <property type="term" value="P:regulation of secondary metabolite biosynthetic process"/>
    <property type="evidence" value="ECO:0007669"/>
    <property type="project" value="TreeGrafter"/>
</dbReference>
<organism evidence="9 10">
    <name type="scientific">Desulfocurvibacter africanus PCS</name>
    <dbReference type="NCBI Taxonomy" id="1262666"/>
    <lineage>
        <taxon>Bacteria</taxon>
        <taxon>Pseudomonadati</taxon>
        <taxon>Thermodesulfobacteriota</taxon>
        <taxon>Desulfovibrionia</taxon>
        <taxon>Desulfovibrionales</taxon>
        <taxon>Desulfovibrionaceae</taxon>
        <taxon>Desulfocurvibacter</taxon>
    </lineage>
</organism>
<dbReference type="GO" id="GO:0045892">
    <property type="term" value="P:negative regulation of DNA-templated transcription"/>
    <property type="evidence" value="ECO:0007669"/>
    <property type="project" value="TreeGrafter"/>
</dbReference>
<evidence type="ECO:0000256" key="5">
    <source>
        <dbReference type="ARBA" id="ARBA00023125"/>
    </source>
</evidence>
<keyword evidence="5" id="KW-0238">DNA-binding</keyword>
<dbReference type="RefSeq" id="WP_005989353.1">
    <property type="nucleotide sequence ID" value="NZ_AOSV01000038.1"/>
</dbReference>
<keyword evidence="7" id="KW-0479">Metal-binding</keyword>
<evidence type="ECO:0000256" key="2">
    <source>
        <dbReference type="ARBA" id="ARBA00022491"/>
    </source>
</evidence>
<dbReference type="Gene3D" id="1.10.10.10">
    <property type="entry name" value="Winged helix-like DNA-binding domain superfamily/Winged helix DNA-binding domain"/>
    <property type="match status" value="1"/>
</dbReference>
<feature type="binding site" evidence="7">
    <location>
        <position position="97"/>
    </location>
    <ligand>
        <name>Zn(2+)</name>
        <dbReference type="ChEBI" id="CHEBI:29105"/>
    </ligand>
</feature>
<name>M5Q0R3_DESAF</name>
<feature type="binding site" evidence="7">
    <location>
        <position position="140"/>
    </location>
    <ligand>
        <name>Zn(2+)</name>
        <dbReference type="ChEBI" id="CHEBI:29105"/>
    </ligand>
</feature>
<dbReference type="InterPro" id="IPR036388">
    <property type="entry name" value="WH-like_DNA-bd_sf"/>
</dbReference>
<keyword evidence="8" id="KW-0408">Iron</keyword>
<dbReference type="PANTHER" id="PTHR33202">
    <property type="entry name" value="ZINC UPTAKE REGULATION PROTEIN"/>
    <property type="match status" value="1"/>
</dbReference>
<feature type="binding site" evidence="8">
    <location>
        <position position="112"/>
    </location>
    <ligand>
        <name>Fe cation</name>
        <dbReference type="ChEBI" id="CHEBI:24875"/>
    </ligand>
</feature>
<evidence type="ECO:0000256" key="7">
    <source>
        <dbReference type="PIRSR" id="PIRSR602481-1"/>
    </source>
</evidence>